<dbReference type="GO" id="GO:0046914">
    <property type="term" value="F:transition metal ion binding"/>
    <property type="evidence" value="ECO:0007669"/>
    <property type="project" value="InterPro"/>
</dbReference>
<protein>
    <submittedName>
        <fullName evidence="3">Iron transporter FeoA</fullName>
    </submittedName>
</protein>
<dbReference type="SUPFAM" id="SSF50037">
    <property type="entry name" value="C-terminal domain of transcriptional repressors"/>
    <property type="match status" value="1"/>
</dbReference>
<accession>A0A388SC28</accession>
<sequence>MILNELKVGDRGKIAKFLGGQPDYRRHLLMLGATPGATFEVVRVAPMGDPIEIRVRGSMVSVRKGEAEIVEVEKL</sequence>
<evidence type="ECO:0000313" key="4">
    <source>
        <dbReference type="Proteomes" id="UP000266091"/>
    </source>
</evidence>
<dbReference type="InterPro" id="IPR008988">
    <property type="entry name" value="Transcriptional_repressor_C"/>
</dbReference>
<keyword evidence="4" id="KW-1185">Reference proteome</keyword>
<dbReference type="EMBL" id="BGZJ01000001">
    <property type="protein sequence ID" value="GBO93882.1"/>
    <property type="molecule type" value="Genomic_DNA"/>
</dbReference>
<evidence type="ECO:0000256" key="1">
    <source>
        <dbReference type="ARBA" id="ARBA00023004"/>
    </source>
</evidence>
<reference evidence="3 4" key="1">
    <citation type="journal article" date="2018" name="Int. J. Syst. Evol. Microbiol.">
        <title>Mesosutterella multiformis gen. nov., sp. nov., a member of the family Sutterellaceae and Sutterella megalosphaeroides sp. nov., isolated from human faeces.</title>
        <authorList>
            <person name="Sakamoto M."/>
            <person name="Ikeyama N."/>
            <person name="Kunihiro T."/>
            <person name="Iino T."/>
            <person name="Yuki M."/>
            <person name="Ohkuma M."/>
        </authorList>
    </citation>
    <scope>NUCLEOTIDE SEQUENCE [LARGE SCALE GENOMIC DNA]</scope>
    <source>
        <strain evidence="3 4">4NBBH2</strain>
    </source>
</reference>
<comment type="caution">
    <text evidence="3">The sequence shown here is derived from an EMBL/GenBank/DDBJ whole genome shotgun (WGS) entry which is preliminary data.</text>
</comment>
<accession>A0A401LNA0</accession>
<dbReference type="RefSeq" id="WP_049686459.1">
    <property type="nucleotide sequence ID" value="NZ_BGZJ01000001.1"/>
</dbReference>
<evidence type="ECO:0000313" key="3">
    <source>
        <dbReference type="EMBL" id="GBO93882.1"/>
    </source>
</evidence>
<dbReference type="Proteomes" id="UP000266091">
    <property type="component" value="Unassembled WGS sequence"/>
</dbReference>
<dbReference type="PANTHER" id="PTHR42954">
    <property type="entry name" value="FE(2+) TRANSPORT PROTEIN A"/>
    <property type="match status" value="1"/>
</dbReference>
<dbReference type="PANTHER" id="PTHR42954:SF2">
    <property type="entry name" value="FE(2+) TRANSPORT PROTEIN A"/>
    <property type="match status" value="1"/>
</dbReference>
<gene>
    <name evidence="3" type="ORF">MESMUL_12360</name>
</gene>
<dbReference type="SMART" id="SM00899">
    <property type="entry name" value="FeoA"/>
    <property type="match status" value="1"/>
</dbReference>
<dbReference type="Pfam" id="PF04023">
    <property type="entry name" value="FeoA"/>
    <property type="match status" value="1"/>
</dbReference>
<dbReference type="InterPro" id="IPR038157">
    <property type="entry name" value="FeoA_core_dom"/>
</dbReference>
<organism evidence="3 4">
    <name type="scientific">Mesosutterella multiformis</name>
    <dbReference type="NCBI Taxonomy" id="2259133"/>
    <lineage>
        <taxon>Bacteria</taxon>
        <taxon>Pseudomonadati</taxon>
        <taxon>Pseudomonadota</taxon>
        <taxon>Betaproteobacteria</taxon>
        <taxon>Burkholderiales</taxon>
        <taxon>Sutterellaceae</taxon>
        <taxon>Mesosutterella</taxon>
    </lineage>
</organism>
<dbReference type="AlphaFoldDB" id="A0A388SC28"/>
<keyword evidence="1" id="KW-0408">Iron</keyword>
<dbReference type="InterPro" id="IPR052713">
    <property type="entry name" value="FeoA"/>
</dbReference>
<feature type="domain" description="Ferrous iron transporter FeoA-like" evidence="2">
    <location>
        <begin position="1"/>
        <end position="74"/>
    </location>
</feature>
<name>A0A388SC28_9BURK</name>
<proteinExistence type="predicted"/>
<dbReference type="OrthoDB" id="559009at2"/>
<dbReference type="InterPro" id="IPR007167">
    <property type="entry name" value="Fe-transptr_FeoA-like"/>
</dbReference>
<dbReference type="Gene3D" id="2.30.30.90">
    <property type="match status" value="1"/>
</dbReference>
<evidence type="ECO:0000259" key="2">
    <source>
        <dbReference type="SMART" id="SM00899"/>
    </source>
</evidence>